<evidence type="ECO:0000313" key="8">
    <source>
        <dbReference type="Proteomes" id="UP000249725"/>
    </source>
</evidence>
<evidence type="ECO:0000256" key="2">
    <source>
        <dbReference type="ARBA" id="ARBA00023002"/>
    </source>
</evidence>
<evidence type="ECO:0000259" key="6">
    <source>
        <dbReference type="Pfam" id="PF02826"/>
    </source>
</evidence>
<dbReference type="InterPro" id="IPR050223">
    <property type="entry name" value="D-isomer_2-hydroxyacid_DH"/>
</dbReference>
<dbReference type="GO" id="GO:0030267">
    <property type="term" value="F:glyoxylate reductase (NADPH) activity"/>
    <property type="evidence" value="ECO:0007669"/>
    <property type="project" value="TreeGrafter"/>
</dbReference>
<dbReference type="PANTHER" id="PTHR10996">
    <property type="entry name" value="2-HYDROXYACID DEHYDROGENASE-RELATED"/>
    <property type="match status" value="1"/>
</dbReference>
<dbReference type="PROSITE" id="PS00065">
    <property type="entry name" value="D_2_HYDROXYACID_DH_1"/>
    <property type="match status" value="1"/>
</dbReference>
<dbReference type="InterPro" id="IPR029752">
    <property type="entry name" value="D-isomer_DH_CS1"/>
</dbReference>
<keyword evidence="2 4" id="KW-0560">Oxidoreductase</keyword>
<organism evidence="7 8">
    <name type="scientific">Phenylobacterium deserti</name>
    <dbReference type="NCBI Taxonomy" id="1914756"/>
    <lineage>
        <taxon>Bacteria</taxon>
        <taxon>Pseudomonadati</taxon>
        <taxon>Pseudomonadota</taxon>
        <taxon>Alphaproteobacteria</taxon>
        <taxon>Caulobacterales</taxon>
        <taxon>Caulobacteraceae</taxon>
        <taxon>Phenylobacterium</taxon>
    </lineage>
</organism>
<dbReference type="OrthoDB" id="9793626at2"/>
<evidence type="ECO:0000256" key="1">
    <source>
        <dbReference type="ARBA" id="ARBA00022857"/>
    </source>
</evidence>
<gene>
    <name evidence="7" type="ORF">DJ018_18615</name>
</gene>
<dbReference type="Proteomes" id="UP000249725">
    <property type="component" value="Unassembled WGS sequence"/>
</dbReference>
<keyword evidence="1" id="KW-0521">NADP</keyword>
<evidence type="ECO:0000256" key="3">
    <source>
        <dbReference type="ARBA" id="ARBA00023027"/>
    </source>
</evidence>
<keyword evidence="8" id="KW-1185">Reference proteome</keyword>
<comment type="similarity">
    <text evidence="4">Belongs to the D-isomer specific 2-hydroxyacid dehydrogenase family.</text>
</comment>
<comment type="caution">
    <text evidence="7">The sequence shown here is derived from an EMBL/GenBank/DDBJ whole genome shotgun (WGS) entry which is preliminary data.</text>
</comment>
<sequence>MTKPHLLLIAALPPWFHQELEQRFEVHGPFEGAAAEAFWAGQGAQVRAVVTTGSHGVANAVLDALPGLEIVSAYGVGVDQIDLPHAKARGVTVTNTPDVLTDDVADLAIALTLAVQRRIAANDRFVRDGRWESGERVPLGRKVSGSRVGILGLGRIGRAIARRFEGFTDQIRYHSRNPVEGAPYPYEASAESLAAYADILVVATSGGPEARRLVDAEVLAALGAQGVLINISRGAVVDQDALVSALAEGKLAGAGLDVFEDEPNTPHALWAMEQVVLQPHQGSATEETRRAMGERVLQNLDAWLAGREPPDRVV</sequence>
<accession>A0A328A9E4</accession>
<feature type="domain" description="D-isomer specific 2-hydroxyacid dehydrogenase catalytic" evidence="5">
    <location>
        <begin position="44"/>
        <end position="313"/>
    </location>
</feature>
<dbReference type="SUPFAM" id="SSF51735">
    <property type="entry name" value="NAD(P)-binding Rossmann-fold domains"/>
    <property type="match status" value="1"/>
</dbReference>
<protein>
    <submittedName>
        <fullName evidence="7">2-hydroxyacid dehydrogenase</fullName>
    </submittedName>
</protein>
<dbReference type="EMBL" id="QFYR01000006">
    <property type="protein sequence ID" value="RAK50756.1"/>
    <property type="molecule type" value="Genomic_DNA"/>
</dbReference>
<dbReference type="PANTHER" id="PTHR10996:SF178">
    <property type="entry name" value="2-HYDROXYACID DEHYDROGENASE YGL185C-RELATED"/>
    <property type="match status" value="1"/>
</dbReference>
<dbReference type="SUPFAM" id="SSF52283">
    <property type="entry name" value="Formate/glycerate dehydrogenase catalytic domain-like"/>
    <property type="match status" value="1"/>
</dbReference>
<evidence type="ECO:0000259" key="5">
    <source>
        <dbReference type="Pfam" id="PF00389"/>
    </source>
</evidence>
<feature type="domain" description="D-isomer specific 2-hydroxyacid dehydrogenase NAD-binding" evidence="6">
    <location>
        <begin position="109"/>
        <end position="282"/>
    </location>
</feature>
<name>A0A328A9E4_9CAUL</name>
<dbReference type="AlphaFoldDB" id="A0A328A9E4"/>
<dbReference type="Gene3D" id="3.40.50.720">
    <property type="entry name" value="NAD(P)-binding Rossmann-like Domain"/>
    <property type="match status" value="2"/>
</dbReference>
<dbReference type="FunFam" id="3.40.50.720:FF:000213">
    <property type="entry name" value="Putative 2-hydroxyacid dehydrogenase"/>
    <property type="match status" value="1"/>
</dbReference>
<dbReference type="GO" id="GO:0016618">
    <property type="term" value="F:hydroxypyruvate reductase [NAD(P)H] activity"/>
    <property type="evidence" value="ECO:0007669"/>
    <property type="project" value="TreeGrafter"/>
</dbReference>
<dbReference type="Pfam" id="PF00389">
    <property type="entry name" value="2-Hacid_dh"/>
    <property type="match status" value="1"/>
</dbReference>
<dbReference type="Pfam" id="PF02826">
    <property type="entry name" value="2-Hacid_dh_C"/>
    <property type="match status" value="1"/>
</dbReference>
<dbReference type="RefSeq" id="WP_111516485.1">
    <property type="nucleotide sequence ID" value="NZ_QFYR01000006.1"/>
</dbReference>
<keyword evidence="3" id="KW-0520">NAD</keyword>
<dbReference type="GO" id="GO:0005829">
    <property type="term" value="C:cytosol"/>
    <property type="evidence" value="ECO:0007669"/>
    <property type="project" value="TreeGrafter"/>
</dbReference>
<evidence type="ECO:0000256" key="4">
    <source>
        <dbReference type="RuleBase" id="RU003719"/>
    </source>
</evidence>
<proteinExistence type="inferred from homology"/>
<dbReference type="InterPro" id="IPR006139">
    <property type="entry name" value="D-isomer_2_OHA_DH_cat_dom"/>
</dbReference>
<dbReference type="InterPro" id="IPR036291">
    <property type="entry name" value="NAD(P)-bd_dom_sf"/>
</dbReference>
<dbReference type="CDD" id="cd12156">
    <property type="entry name" value="HPPR"/>
    <property type="match status" value="1"/>
</dbReference>
<dbReference type="InterPro" id="IPR006140">
    <property type="entry name" value="D-isomer_DH_NAD-bd"/>
</dbReference>
<reference evidence="8" key="1">
    <citation type="submission" date="2018-05" db="EMBL/GenBank/DDBJ databases">
        <authorList>
            <person name="Li X."/>
        </authorList>
    </citation>
    <scope>NUCLEOTIDE SEQUENCE [LARGE SCALE GENOMIC DNA]</scope>
    <source>
        <strain evidence="8">YIM 73061</strain>
    </source>
</reference>
<dbReference type="GO" id="GO:0051287">
    <property type="term" value="F:NAD binding"/>
    <property type="evidence" value="ECO:0007669"/>
    <property type="project" value="InterPro"/>
</dbReference>
<evidence type="ECO:0000313" key="7">
    <source>
        <dbReference type="EMBL" id="RAK50756.1"/>
    </source>
</evidence>